<organism evidence="4 5">
    <name type="scientific">Melghirimyces profundicolus</name>
    <dbReference type="NCBI Taxonomy" id="1242148"/>
    <lineage>
        <taxon>Bacteria</taxon>
        <taxon>Bacillati</taxon>
        <taxon>Bacillota</taxon>
        <taxon>Bacilli</taxon>
        <taxon>Bacillales</taxon>
        <taxon>Thermoactinomycetaceae</taxon>
        <taxon>Melghirimyces</taxon>
    </lineage>
</organism>
<evidence type="ECO:0000256" key="2">
    <source>
        <dbReference type="ARBA" id="ARBA00023315"/>
    </source>
</evidence>
<sequence>MWTIRQAELKDAQAIREQLHRAYRPIREQGFNMEATDVSLSRVEHSLKRDEIYILVDEEDQVKGTVRLQENDEKKDTLGWFSISPDLRGQGLGKMLMDYAEERARKRGRRKIYLDTAKEHPWLPKLYSKMGYKKIGVTRWPGQNFDAVQFEKEL</sequence>
<dbReference type="Pfam" id="PF00583">
    <property type="entry name" value="Acetyltransf_1"/>
    <property type="match status" value="1"/>
</dbReference>
<evidence type="ECO:0000313" key="5">
    <source>
        <dbReference type="Proteomes" id="UP000244240"/>
    </source>
</evidence>
<feature type="domain" description="N-acetyltransferase" evidence="3">
    <location>
        <begin position="2"/>
        <end position="154"/>
    </location>
</feature>
<dbReference type="GO" id="GO:0016747">
    <property type="term" value="F:acyltransferase activity, transferring groups other than amino-acyl groups"/>
    <property type="evidence" value="ECO:0007669"/>
    <property type="project" value="InterPro"/>
</dbReference>
<keyword evidence="2" id="KW-0012">Acyltransferase</keyword>
<dbReference type="CDD" id="cd04301">
    <property type="entry name" value="NAT_SF"/>
    <property type="match status" value="1"/>
</dbReference>
<protein>
    <submittedName>
        <fullName evidence="4">Putative N-acetyltransferase YhbS</fullName>
    </submittedName>
</protein>
<dbReference type="PANTHER" id="PTHR43800">
    <property type="entry name" value="PEPTIDYL-LYSINE N-ACETYLTRANSFERASE YJAB"/>
    <property type="match status" value="1"/>
</dbReference>
<dbReference type="Proteomes" id="UP000244240">
    <property type="component" value="Unassembled WGS sequence"/>
</dbReference>
<dbReference type="InterPro" id="IPR016181">
    <property type="entry name" value="Acyl_CoA_acyltransferase"/>
</dbReference>
<dbReference type="AlphaFoldDB" id="A0A2T6BCU8"/>
<accession>A0A2T6BCU8</accession>
<dbReference type="EMBL" id="QBKR01000025">
    <property type="protein sequence ID" value="PTX53890.1"/>
    <property type="molecule type" value="Genomic_DNA"/>
</dbReference>
<dbReference type="PROSITE" id="PS51186">
    <property type="entry name" value="GNAT"/>
    <property type="match status" value="1"/>
</dbReference>
<evidence type="ECO:0000259" key="3">
    <source>
        <dbReference type="PROSITE" id="PS51186"/>
    </source>
</evidence>
<evidence type="ECO:0000313" key="4">
    <source>
        <dbReference type="EMBL" id="PTX53890.1"/>
    </source>
</evidence>
<name>A0A2T6BCU8_9BACL</name>
<keyword evidence="1 4" id="KW-0808">Transferase</keyword>
<dbReference type="SMR" id="A0A2T6BCU8"/>
<dbReference type="PANTHER" id="PTHR43800:SF1">
    <property type="entry name" value="PEPTIDYL-LYSINE N-ACETYLTRANSFERASE YJAB"/>
    <property type="match status" value="1"/>
</dbReference>
<dbReference type="Gene3D" id="3.40.630.30">
    <property type="match status" value="1"/>
</dbReference>
<keyword evidence="5" id="KW-1185">Reference proteome</keyword>
<proteinExistence type="predicted"/>
<evidence type="ECO:0000256" key="1">
    <source>
        <dbReference type="ARBA" id="ARBA00022679"/>
    </source>
</evidence>
<dbReference type="OrthoDB" id="8116329at2"/>
<comment type="caution">
    <text evidence="4">The sequence shown here is derived from an EMBL/GenBank/DDBJ whole genome shotgun (WGS) entry which is preliminary data.</text>
</comment>
<dbReference type="InterPro" id="IPR000182">
    <property type="entry name" value="GNAT_dom"/>
</dbReference>
<gene>
    <name evidence="4" type="ORF">C8P63_1258</name>
</gene>
<reference evidence="4 5" key="1">
    <citation type="submission" date="2018-04" db="EMBL/GenBank/DDBJ databases">
        <title>Genomic Encyclopedia of Archaeal and Bacterial Type Strains, Phase II (KMG-II): from individual species to whole genera.</title>
        <authorList>
            <person name="Goeker M."/>
        </authorList>
    </citation>
    <scope>NUCLEOTIDE SEQUENCE [LARGE SCALE GENOMIC DNA]</scope>
    <source>
        <strain evidence="4 5">DSM 45787</strain>
    </source>
</reference>
<dbReference type="SUPFAM" id="SSF55729">
    <property type="entry name" value="Acyl-CoA N-acyltransferases (Nat)"/>
    <property type="match status" value="1"/>
</dbReference>
<dbReference type="RefSeq" id="WP_108025502.1">
    <property type="nucleotide sequence ID" value="NZ_QBKR01000025.1"/>
</dbReference>